<dbReference type="InterPro" id="IPR015943">
    <property type="entry name" value="WD40/YVTN_repeat-like_dom_sf"/>
</dbReference>
<dbReference type="GO" id="GO:0009523">
    <property type="term" value="C:photosystem II"/>
    <property type="evidence" value="ECO:0007669"/>
    <property type="project" value="UniProtKB-KW"/>
</dbReference>
<dbReference type="Proteomes" id="UP000243053">
    <property type="component" value="Unassembled WGS sequence"/>
</dbReference>
<evidence type="ECO:0000259" key="4">
    <source>
        <dbReference type="Pfam" id="PF14870"/>
    </source>
</evidence>
<dbReference type="InterPro" id="IPR036278">
    <property type="entry name" value="Sialidase_sf"/>
</dbReference>
<protein>
    <recommendedName>
        <fullName evidence="4">Photosynthesis system II assembly factor Ycf48/Hcf136-like domain-containing protein</fullName>
    </recommendedName>
</protein>
<evidence type="ECO:0000313" key="5">
    <source>
        <dbReference type="EMBL" id="OUR83734.1"/>
    </source>
</evidence>
<name>A0A1Y5ERR2_COLPS</name>
<evidence type="ECO:0000256" key="3">
    <source>
        <dbReference type="SAM" id="SignalP"/>
    </source>
</evidence>
<evidence type="ECO:0000256" key="1">
    <source>
        <dbReference type="ARBA" id="ARBA00022531"/>
    </source>
</evidence>
<keyword evidence="2" id="KW-0604">Photosystem II</keyword>
<proteinExistence type="predicted"/>
<dbReference type="EMBL" id="MAAF01000025">
    <property type="protein sequence ID" value="OUR83734.1"/>
    <property type="molecule type" value="Genomic_DNA"/>
</dbReference>
<dbReference type="SUPFAM" id="SSF50939">
    <property type="entry name" value="Sialidases"/>
    <property type="match status" value="1"/>
</dbReference>
<feature type="chain" id="PRO_5012350753" description="Photosynthesis system II assembly factor Ycf48/Hcf136-like domain-containing protein" evidence="3">
    <location>
        <begin position="21"/>
        <end position="344"/>
    </location>
</feature>
<keyword evidence="3" id="KW-0732">Signal</keyword>
<sequence length="344" mass="37848">MRLLVAFAVIYFISISSVCADNTALTIATPIPAIESPLASKSLLLDISPIGQEKLVAVGQHGHILLSSDGENWQQANVPVQVTLTRVFFLNDLLGWAVGHDATILHSQDGGLNWQVQQYLPLLQKPLFDIYFKNSQEGIAVGAYGQVFRSNDGGRTWHNEFHQELLLADDVEYLNELQAEDEAAYLDEITFILPHFNGLVQDGTSLFLLGEAGLLAKSDDFGLTWQQYDGFYQGSFFSLARTQTGKVIVAGLRGHVFSSLNSGLQWDEVATNTTALLNDIVFTNDERIFILGNNGMLLISTDDGESFSKRPQQDGKTLIAGVWFKGELLVVSDVGIKVLDLPKK</sequence>
<dbReference type="Gene3D" id="2.130.10.10">
    <property type="entry name" value="YVTN repeat-like/Quinoprotein amine dehydrogenase"/>
    <property type="match status" value="2"/>
</dbReference>
<dbReference type="Pfam" id="PF14870">
    <property type="entry name" value="PSII_BNR"/>
    <property type="match status" value="1"/>
</dbReference>
<feature type="signal peptide" evidence="3">
    <location>
        <begin position="1"/>
        <end position="20"/>
    </location>
</feature>
<dbReference type="GO" id="GO:0015979">
    <property type="term" value="P:photosynthesis"/>
    <property type="evidence" value="ECO:0007669"/>
    <property type="project" value="UniProtKB-KW"/>
</dbReference>
<dbReference type="AlphaFoldDB" id="A0A1Y5ERR2"/>
<gene>
    <name evidence="5" type="ORF">A9Q75_03665</name>
</gene>
<keyword evidence="1" id="KW-0602">Photosynthesis</keyword>
<comment type="caution">
    <text evidence="5">The sequence shown here is derived from an EMBL/GenBank/DDBJ whole genome shotgun (WGS) entry which is preliminary data.</text>
</comment>
<evidence type="ECO:0000256" key="2">
    <source>
        <dbReference type="ARBA" id="ARBA00023276"/>
    </source>
</evidence>
<dbReference type="PANTHER" id="PTHR47199">
    <property type="entry name" value="PHOTOSYSTEM II STABILITY/ASSEMBLY FACTOR HCF136, CHLOROPLASTIC"/>
    <property type="match status" value="1"/>
</dbReference>
<reference evidence="6" key="1">
    <citation type="journal article" date="2017" name="Proc. Natl. Acad. Sci. U.S.A.">
        <title>Simulation of Deepwater Horizon oil plume reveals substrate specialization within a complex community of hydrocarbon degraders.</title>
        <authorList>
            <person name="Hu P."/>
            <person name="Dubinsky E.A."/>
            <person name="Probst A.J."/>
            <person name="Wang J."/>
            <person name="Sieber C.M.K."/>
            <person name="Tom L.M."/>
            <person name="Gardinali P."/>
            <person name="Banfield J.F."/>
            <person name="Atlas R.M."/>
            <person name="Andersen G.L."/>
        </authorList>
    </citation>
    <scope>NUCLEOTIDE SEQUENCE [LARGE SCALE GENOMIC DNA]</scope>
</reference>
<accession>A0A1Y5ERR2</accession>
<organism evidence="5 6">
    <name type="scientific">Colwellia psychrerythraea</name>
    <name type="common">Vibrio psychroerythus</name>
    <dbReference type="NCBI Taxonomy" id="28229"/>
    <lineage>
        <taxon>Bacteria</taxon>
        <taxon>Pseudomonadati</taxon>
        <taxon>Pseudomonadota</taxon>
        <taxon>Gammaproteobacteria</taxon>
        <taxon>Alteromonadales</taxon>
        <taxon>Colwelliaceae</taxon>
        <taxon>Colwellia</taxon>
    </lineage>
</organism>
<evidence type="ECO:0000313" key="6">
    <source>
        <dbReference type="Proteomes" id="UP000243053"/>
    </source>
</evidence>
<dbReference type="PANTHER" id="PTHR47199:SF2">
    <property type="entry name" value="PHOTOSYSTEM II STABILITY_ASSEMBLY FACTOR HCF136, CHLOROPLASTIC"/>
    <property type="match status" value="1"/>
</dbReference>
<dbReference type="InterPro" id="IPR028203">
    <property type="entry name" value="PSII_CF48-like_dom"/>
</dbReference>
<feature type="domain" description="Photosynthesis system II assembly factor Ycf48/Hcf136-like" evidence="4">
    <location>
        <begin position="70"/>
        <end position="118"/>
    </location>
</feature>